<organism evidence="2 3">
    <name type="scientific">Flavobacterium profundi</name>
    <dbReference type="NCBI Taxonomy" id="1774945"/>
    <lineage>
        <taxon>Bacteria</taxon>
        <taxon>Pseudomonadati</taxon>
        <taxon>Bacteroidota</taxon>
        <taxon>Flavobacteriia</taxon>
        <taxon>Flavobacteriales</taxon>
        <taxon>Flavobacteriaceae</taxon>
        <taxon>Flavobacterium</taxon>
    </lineage>
</organism>
<name>A0A6I4IVT7_9FLAO</name>
<protein>
    <submittedName>
        <fullName evidence="2">Uncharacterized protein</fullName>
    </submittedName>
</protein>
<evidence type="ECO:0000313" key="3">
    <source>
        <dbReference type="Proteomes" id="UP000431264"/>
    </source>
</evidence>
<feature type="compositionally biased region" description="Acidic residues" evidence="1">
    <location>
        <begin position="71"/>
        <end position="83"/>
    </location>
</feature>
<dbReference type="RefSeq" id="WP_140999500.1">
    <property type="nucleotide sequence ID" value="NZ_VDCZ01000020.1"/>
</dbReference>
<gene>
    <name evidence="2" type="ORF">GOQ30_18025</name>
</gene>
<feature type="compositionally biased region" description="Basic and acidic residues" evidence="1">
    <location>
        <begin position="29"/>
        <end position="44"/>
    </location>
</feature>
<evidence type="ECO:0000313" key="2">
    <source>
        <dbReference type="EMBL" id="MVO11072.1"/>
    </source>
</evidence>
<feature type="compositionally biased region" description="Basic and acidic residues" evidence="1">
    <location>
        <begin position="1"/>
        <end position="16"/>
    </location>
</feature>
<comment type="caution">
    <text evidence="2">The sequence shown here is derived from an EMBL/GenBank/DDBJ whole genome shotgun (WGS) entry which is preliminary data.</text>
</comment>
<proteinExistence type="predicted"/>
<dbReference type="OrthoDB" id="680877at2"/>
<sequence length="92" mass="10358">MKNIKNPKENEIESNLKDLNYPASEDIYNQDKKEMDVDPEDPSKVKKNPQPIDKTVTLGADLDVPGASLDDQQEAIGSEDEENNYYSQADTK</sequence>
<evidence type="ECO:0000256" key="1">
    <source>
        <dbReference type="SAM" id="MobiDB-lite"/>
    </source>
</evidence>
<reference evidence="3" key="1">
    <citation type="submission" date="2019-05" db="EMBL/GenBank/DDBJ databases">
        <title>Flavobacterium profundi sp. nov., isolated from a deep-sea seamount.</title>
        <authorList>
            <person name="Zhang D.-C."/>
        </authorList>
    </citation>
    <scope>NUCLEOTIDE SEQUENCE [LARGE SCALE GENOMIC DNA]</scope>
    <source>
        <strain evidence="3">TP390</strain>
    </source>
</reference>
<accession>A0A6I4IVT7</accession>
<feature type="region of interest" description="Disordered" evidence="1">
    <location>
        <begin position="1"/>
        <end position="92"/>
    </location>
</feature>
<dbReference type="Proteomes" id="UP000431264">
    <property type="component" value="Unassembled WGS sequence"/>
</dbReference>
<dbReference type="EMBL" id="WQLW01000020">
    <property type="protein sequence ID" value="MVO11072.1"/>
    <property type="molecule type" value="Genomic_DNA"/>
</dbReference>
<dbReference type="AlphaFoldDB" id="A0A6I4IVT7"/>
<keyword evidence="3" id="KW-1185">Reference proteome</keyword>